<dbReference type="PANTHER" id="PTHR13220:SF11">
    <property type="entry name" value="TIMELESS-INTERACTING PROTEIN"/>
    <property type="match status" value="1"/>
</dbReference>
<feature type="compositionally biased region" description="Low complexity" evidence="3">
    <location>
        <begin position="39"/>
        <end position="49"/>
    </location>
</feature>
<comment type="function">
    <text evidence="2">Plays an important role in the control of DNA replication and the maintenance of replication fork stability.</text>
</comment>
<dbReference type="InterPro" id="IPR040038">
    <property type="entry name" value="TIPIN/Csm3/Swi3"/>
</dbReference>
<dbReference type="GO" id="GO:0005634">
    <property type="term" value="C:nucleus"/>
    <property type="evidence" value="ECO:0007669"/>
    <property type="project" value="UniProtKB-SubCell"/>
</dbReference>
<keyword evidence="1" id="KW-0863">Zinc-finger</keyword>
<feature type="domain" description="CCHC-type" evidence="4">
    <location>
        <begin position="11"/>
        <end position="26"/>
    </location>
</feature>
<keyword evidence="1" id="KW-0479">Metal-binding</keyword>
<dbReference type="AlphaFoldDB" id="A0A438JRV1"/>
<gene>
    <name evidence="5" type="ORF">CK203_015862</name>
</gene>
<evidence type="ECO:0000256" key="2">
    <source>
        <dbReference type="RuleBase" id="RU366049"/>
    </source>
</evidence>
<evidence type="ECO:0000256" key="3">
    <source>
        <dbReference type="SAM" id="MobiDB-lite"/>
    </source>
</evidence>
<dbReference type="Gene3D" id="4.10.60.10">
    <property type="entry name" value="Zinc finger, CCHC-type"/>
    <property type="match status" value="1"/>
</dbReference>
<evidence type="ECO:0000259" key="4">
    <source>
        <dbReference type="PROSITE" id="PS50158"/>
    </source>
</evidence>
<evidence type="ECO:0000256" key="1">
    <source>
        <dbReference type="PROSITE-ProRule" id="PRU00047"/>
    </source>
</evidence>
<proteinExistence type="inferred from homology"/>
<dbReference type="PANTHER" id="PTHR13220">
    <property type="entry name" value="TIMELESS INTERACTING-RELATED"/>
    <property type="match status" value="1"/>
</dbReference>
<name>A0A438JRV1_VITVI</name>
<protein>
    <recommendedName>
        <fullName evidence="4">CCHC-type domain-containing protein</fullName>
    </recommendedName>
</protein>
<keyword evidence="2" id="KW-0131">Cell cycle</keyword>
<comment type="caution">
    <text evidence="5">The sequence shown here is derived from an EMBL/GenBank/DDBJ whole genome shotgun (WGS) entry which is preliminary data.</text>
</comment>
<accession>A0A438JRV1</accession>
<comment type="similarity">
    <text evidence="2">Belongs to the CSM3 family.</text>
</comment>
<feature type="compositionally biased region" description="Basic and acidic residues" evidence="3">
    <location>
        <begin position="60"/>
        <end position="71"/>
    </location>
</feature>
<reference evidence="5 6" key="1">
    <citation type="journal article" date="2018" name="PLoS Genet.">
        <title>Population sequencing reveals clonal diversity and ancestral inbreeding in the grapevine cultivar Chardonnay.</title>
        <authorList>
            <person name="Roach M.J."/>
            <person name="Johnson D.L."/>
            <person name="Bohlmann J."/>
            <person name="van Vuuren H.J."/>
            <person name="Jones S.J."/>
            <person name="Pretorius I.S."/>
            <person name="Schmidt S.A."/>
            <person name="Borneman A.R."/>
        </authorList>
    </citation>
    <scope>NUCLEOTIDE SEQUENCE [LARGE SCALE GENOMIC DNA]</scope>
    <source>
        <strain evidence="6">cv. Chardonnay</strain>
        <tissue evidence="5">Leaf</tissue>
    </source>
</reference>
<dbReference type="Pfam" id="PF00098">
    <property type="entry name" value="zf-CCHC"/>
    <property type="match status" value="1"/>
</dbReference>
<evidence type="ECO:0000313" key="6">
    <source>
        <dbReference type="Proteomes" id="UP000288805"/>
    </source>
</evidence>
<dbReference type="Proteomes" id="UP000288805">
    <property type="component" value="Unassembled WGS sequence"/>
</dbReference>
<dbReference type="GO" id="GO:0031297">
    <property type="term" value="P:replication fork processing"/>
    <property type="evidence" value="ECO:0007669"/>
    <property type="project" value="UniProtKB-UniRule"/>
</dbReference>
<keyword evidence="2" id="KW-0227">DNA damage</keyword>
<dbReference type="InterPro" id="IPR001878">
    <property type="entry name" value="Znf_CCHC"/>
</dbReference>
<dbReference type="PROSITE" id="PS50158">
    <property type="entry name" value="ZF_CCHC"/>
    <property type="match status" value="1"/>
</dbReference>
<dbReference type="GO" id="GO:0006974">
    <property type="term" value="P:DNA damage response"/>
    <property type="evidence" value="ECO:0007669"/>
    <property type="project" value="UniProtKB-KW"/>
</dbReference>
<organism evidence="5 6">
    <name type="scientific">Vitis vinifera</name>
    <name type="common">Grape</name>
    <dbReference type="NCBI Taxonomy" id="29760"/>
    <lineage>
        <taxon>Eukaryota</taxon>
        <taxon>Viridiplantae</taxon>
        <taxon>Streptophyta</taxon>
        <taxon>Embryophyta</taxon>
        <taxon>Tracheophyta</taxon>
        <taxon>Spermatophyta</taxon>
        <taxon>Magnoliopsida</taxon>
        <taxon>eudicotyledons</taxon>
        <taxon>Gunneridae</taxon>
        <taxon>Pentapetalae</taxon>
        <taxon>rosids</taxon>
        <taxon>Vitales</taxon>
        <taxon>Vitaceae</taxon>
        <taxon>Viteae</taxon>
        <taxon>Vitis</taxon>
    </lineage>
</organism>
<feature type="region of interest" description="Disordered" evidence="3">
    <location>
        <begin position="1"/>
        <end position="79"/>
    </location>
</feature>
<dbReference type="FunFam" id="4.10.60.10:FF:000165">
    <property type="entry name" value="Uncharacterized protein"/>
    <property type="match status" value="1"/>
</dbReference>
<dbReference type="GO" id="GO:0008270">
    <property type="term" value="F:zinc ion binding"/>
    <property type="evidence" value="ECO:0007669"/>
    <property type="project" value="UniProtKB-KW"/>
</dbReference>
<evidence type="ECO:0000313" key="5">
    <source>
        <dbReference type="EMBL" id="RVX11692.1"/>
    </source>
</evidence>
<dbReference type="GO" id="GO:0003676">
    <property type="term" value="F:nucleic acid binding"/>
    <property type="evidence" value="ECO:0007669"/>
    <property type="project" value="InterPro"/>
</dbReference>
<dbReference type="SMART" id="SM00343">
    <property type="entry name" value="ZnF_C2HC"/>
    <property type="match status" value="1"/>
</dbReference>
<comment type="subcellular location">
    <subcellularLocation>
        <location evidence="2">Nucleus</location>
    </subcellularLocation>
</comment>
<keyword evidence="2" id="KW-0539">Nucleus</keyword>
<dbReference type="EMBL" id="QGNW01000030">
    <property type="protein sequence ID" value="RVX11692.1"/>
    <property type="molecule type" value="Genomic_DNA"/>
</dbReference>
<sequence length="111" mass="11912">MEKSGAAPTGCYKCGRPGHWSRDCPSSNTNPNPNPNPNPNSQNQYSSFNKGTASKPLAKSSEKPKRLREQDPISLPSFFSPTMASVTSSATSLALLSFAAADMRIMVTAQY</sequence>
<keyword evidence="1" id="KW-0862">Zinc</keyword>
<dbReference type="GO" id="GO:0000076">
    <property type="term" value="P:DNA replication checkpoint signaling"/>
    <property type="evidence" value="ECO:0007669"/>
    <property type="project" value="UniProtKB-UniRule"/>
</dbReference>
<dbReference type="SUPFAM" id="SSF57756">
    <property type="entry name" value="Retrovirus zinc finger-like domains"/>
    <property type="match status" value="1"/>
</dbReference>
<dbReference type="InterPro" id="IPR036875">
    <property type="entry name" value="Znf_CCHC_sf"/>
</dbReference>